<reference evidence="2 3" key="1">
    <citation type="journal article" date="2023" name="Sci. Data">
        <title>Genome assembly of the Korean intertidal mud-creeper Batillaria attramentaria.</title>
        <authorList>
            <person name="Patra A.K."/>
            <person name="Ho P.T."/>
            <person name="Jun S."/>
            <person name="Lee S.J."/>
            <person name="Kim Y."/>
            <person name="Won Y.J."/>
        </authorList>
    </citation>
    <scope>NUCLEOTIDE SEQUENCE [LARGE SCALE GENOMIC DNA]</scope>
    <source>
        <strain evidence="2">Wonlab-2016</strain>
    </source>
</reference>
<name>A0ABD0LLN4_9CAEN</name>
<feature type="compositionally biased region" description="Polar residues" evidence="1">
    <location>
        <begin position="67"/>
        <end position="84"/>
    </location>
</feature>
<feature type="compositionally biased region" description="Basic and acidic residues" evidence="1">
    <location>
        <begin position="43"/>
        <end position="52"/>
    </location>
</feature>
<accession>A0ABD0LLN4</accession>
<dbReference type="EMBL" id="JACVVK020000038">
    <property type="protein sequence ID" value="KAK7500235.1"/>
    <property type="molecule type" value="Genomic_DNA"/>
</dbReference>
<proteinExistence type="predicted"/>
<evidence type="ECO:0000256" key="1">
    <source>
        <dbReference type="SAM" id="MobiDB-lite"/>
    </source>
</evidence>
<evidence type="ECO:0000313" key="3">
    <source>
        <dbReference type="Proteomes" id="UP001519460"/>
    </source>
</evidence>
<keyword evidence="3" id="KW-1185">Reference proteome</keyword>
<sequence>MLTCAFSIGETRPNRGVSELASGHKTDRDCVGHATAERDMDGLQGRAKDDGKVSIVSGTLPRRALSGETTPKETVSGVNQSRSQARQRIRGVRSLLFSAGSK</sequence>
<protein>
    <submittedName>
        <fullName evidence="2">Uncharacterized protein</fullName>
    </submittedName>
</protein>
<dbReference type="Proteomes" id="UP001519460">
    <property type="component" value="Unassembled WGS sequence"/>
</dbReference>
<feature type="region of interest" description="Disordered" evidence="1">
    <location>
        <begin position="43"/>
        <end position="89"/>
    </location>
</feature>
<evidence type="ECO:0000313" key="2">
    <source>
        <dbReference type="EMBL" id="KAK7500235.1"/>
    </source>
</evidence>
<gene>
    <name evidence="2" type="ORF">BaRGS_00008458</name>
</gene>
<comment type="caution">
    <text evidence="2">The sequence shown here is derived from an EMBL/GenBank/DDBJ whole genome shotgun (WGS) entry which is preliminary data.</text>
</comment>
<organism evidence="2 3">
    <name type="scientific">Batillaria attramentaria</name>
    <dbReference type="NCBI Taxonomy" id="370345"/>
    <lineage>
        <taxon>Eukaryota</taxon>
        <taxon>Metazoa</taxon>
        <taxon>Spiralia</taxon>
        <taxon>Lophotrochozoa</taxon>
        <taxon>Mollusca</taxon>
        <taxon>Gastropoda</taxon>
        <taxon>Caenogastropoda</taxon>
        <taxon>Sorbeoconcha</taxon>
        <taxon>Cerithioidea</taxon>
        <taxon>Batillariidae</taxon>
        <taxon>Batillaria</taxon>
    </lineage>
</organism>
<dbReference type="AlphaFoldDB" id="A0ABD0LLN4"/>